<comment type="caution">
    <text evidence="2">The sequence shown here is derived from an EMBL/GenBank/DDBJ whole genome shotgun (WGS) entry which is preliminary data.</text>
</comment>
<dbReference type="Gene3D" id="3.90.1470.20">
    <property type="match status" value="1"/>
</dbReference>
<dbReference type="InterPro" id="IPR036412">
    <property type="entry name" value="HAD-like_sf"/>
</dbReference>
<keyword evidence="1" id="KW-0378">Hydrolase</keyword>
<dbReference type="GO" id="GO:0036424">
    <property type="term" value="F:L-phosphoserine phosphatase activity"/>
    <property type="evidence" value="ECO:0007669"/>
    <property type="project" value="TreeGrafter"/>
</dbReference>
<gene>
    <name evidence="2" type="ORF">QBC47DRAFT_126194</name>
</gene>
<dbReference type="PANTHER" id="PTHR43344:SF21">
    <property type="entry name" value="POLYOL PHOSPHATE PHOSPHATASE PYP1"/>
    <property type="match status" value="1"/>
</dbReference>
<dbReference type="Pfam" id="PF12710">
    <property type="entry name" value="HAD"/>
    <property type="match status" value="1"/>
</dbReference>
<evidence type="ECO:0000313" key="2">
    <source>
        <dbReference type="EMBL" id="KAK1750191.1"/>
    </source>
</evidence>
<dbReference type="NCBIfam" id="TIGR01488">
    <property type="entry name" value="HAD-SF-IB"/>
    <property type="match status" value="1"/>
</dbReference>
<protein>
    <submittedName>
        <fullName evidence="2">Phosphoserine phosphatase</fullName>
    </submittedName>
</protein>
<accession>A0AAJ0F0J3</accession>
<keyword evidence="3" id="KW-1185">Reference proteome</keyword>
<dbReference type="Gene3D" id="3.40.50.1000">
    <property type="entry name" value="HAD superfamily/HAD-like"/>
    <property type="match status" value="1"/>
</dbReference>
<dbReference type="GO" id="GO:0005737">
    <property type="term" value="C:cytoplasm"/>
    <property type="evidence" value="ECO:0007669"/>
    <property type="project" value="TreeGrafter"/>
</dbReference>
<dbReference type="EMBL" id="MU839849">
    <property type="protein sequence ID" value="KAK1750191.1"/>
    <property type="molecule type" value="Genomic_DNA"/>
</dbReference>
<dbReference type="AlphaFoldDB" id="A0AAJ0F0J3"/>
<reference evidence="2" key="1">
    <citation type="submission" date="2023-06" db="EMBL/GenBank/DDBJ databases">
        <title>Genome-scale phylogeny and comparative genomics of the fungal order Sordariales.</title>
        <authorList>
            <consortium name="Lawrence Berkeley National Laboratory"/>
            <person name="Hensen N."/>
            <person name="Bonometti L."/>
            <person name="Westerberg I."/>
            <person name="Brannstrom I.O."/>
            <person name="Guillou S."/>
            <person name="Cros-Aarteil S."/>
            <person name="Calhoun S."/>
            <person name="Haridas S."/>
            <person name="Kuo A."/>
            <person name="Mondo S."/>
            <person name="Pangilinan J."/>
            <person name="Riley R."/>
            <person name="Labutti K."/>
            <person name="Andreopoulos B."/>
            <person name="Lipzen A."/>
            <person name="Chen C."/>
            <person name="Yanf M."/>
            <person name="Daum C."/>
            <person name="Ng V."/>
            <person name="Clum A."/>
            <person name="Steindorff A."/>
            <person name="Ohm R."/>
            <person name="Martin F."/>
            <person name="Silar P."/>
            <person name="Natvig D."/>
            <person name="Lalanne C."/>
            <person name="Gautier V."/>
            <person name="Ament-Velasquez S.L."/>
            <person name="Kruys A."/>
            <person name="Hutchinson M.I."/>
            <person name="Powell A.J."/>
            <person name="Barry K."/>
            <person name="Miller A.N."/>
            <person name="Grigoriev I.V."/>
            <person name="Debuchy R."/>
            <person name="Gladieux P."/>
            <person name="Thoren M.H."/>
            <person name="Johannesson H."/>
        </authorList>
    </citation>
    <scope>NUCLEOTIDE SEQUENCE</scope>
    <source>
        <strain evidence="2">PSN4</strain>
    </source>
</reference>
<dbReference type="SUPFAM" id="SSF56784">
    <property type="entry name" value="HAD-like"/>
    <property type="match status" value="1"/>
</dbReference>
<sequence length="246" mass="27698">MPFPDYLDRKPRLIFFTDFDGTITTVDVWDWLVMTEGYGPEELHRSNQAVMDGTMTFREASREQLESIQIGLDKCIKKAIAHLRIDDGFIPFYQWAVSVGVPIVILSGGLVSLIEAVLKPLVGDELLGIEIVANEAMPRDGFQSVNQDGGSWTIDFRDDTVYGNDKAQAIRSYAEYRDVMAPGEKPILLFAGDGVSDIGAAKQADLLFAKQGQDLAKYCRHQRVPFVEYRNWKSILRTTQDLLWVS</sequence>
<dbReference type="InterPro" id="IPR050582">
    <property type="entry name" value="HAD-like_SerB"/>
</dbReference>
<dbReference type="Proteomes" id="UP001239445">
    <property type="component" value="Unassembled WGS sequence"/>
</dbReference>
<dbReference type="GO" id="GO:0000287">
    <property type="term" value="F:magnesium ion binding"/>
    <property type="evidence" value="ECO:0007669"/>
    <property type="project" value="TreeGrafter"/>
</dbReference>
<proteinExistence type="predicted"/>
<evidence type="ECO:0000256" key="1">
    <source>
        <dbReference type="ARBA" id="ARBA00022801"/>
    </source>
</evidence>
<organism evidence="2 3">
    <name type="scientific">Echria macrotheca</name>
    <dbReference type="NCBI Taxonomy" id="438768"/>
    <lineage>
        <taxon>Eukaryota</taxon>
        <taxon>Fungi</taxon>
        <taxon>Dikarya</taxon>
        <taxon>Ascomycota</taxon>
        <taxon>Pezizomycotina</taxon>
        <taxon>Sordariomycetes</taxon>
        <taxon>Sordariomycetidae</taxon>
        <taxon>Sordariales</taxon>
        <taxon>Schizotheciaceae</taxon>
        <taxon>Echria</taxon>
    </lineage>
</organism>
<dbReference type="NCBIfam" id="TIGR01489">
    <property type="entry name" value="DKMTPPase-SF"/>
    <property type="match status" value="1"/>
</dbReference>
<dbReference type="GO" id="GO:0006564">
    <property type="term" value="P:L-serine biosynthetic process"/>
    <property type="evidence" value="ECO:0007669"/>
    <property type="project" value="TreeGrafter"/>
</dbReference>
<dbReference type="InterPro" id="IPR023214">
    <property type="entry name" value="HAD_sf"/>
</dbReference>
<dbReference type="InterPro" id="IPR006384">
    <property type="entry name" value="HAD_hydro_PyrdxlP_Pase-like"/>
</dbReference>
<name>A0AAJ0F0J3_9PEZI</name>
<dbReference type="PANTHER" id="PTHR43344">
    <property type="entry name" value="PHOSPHOSERINE PHOSPHATASE"/>
    <property type="match status" value="1"/>
</dbReference>
<evidence type="ECO:0000313" key="3">
    <source>
        <dbReference type="Proteomes" id="UP001239445"/>
    </source>
</evidence>